<dbReference type="InterPro" id="IPR058627">
    <property type="entry name" value="MdtA-like_C"/>
</dbReference>
<dbReference type="InterPro" id="IPR058625">
    <property type="entry name" value="MdtA-like_BSH"/>
</dbReference>
<keyword evidence="3" id="KW-0813">Transport</keyword>
<dbReference type="EMBL" id="CP110257">
    <property type="protein sequence ID" value="UZD56403.1"/>
    <property type="molecule type" value="Genomic_DNA"/>
</dbReference>
<feature type="signal peptide" evidence="5">
    <location>
        <begin position="1"/>
        <end position="24"/>
    </location>
</feature>
<dbReference type="NCBIfam" id="TIGR01730">
    <property type="entry name" value="RND_mfp"/>
    <property type="match status" value="1"/>
</dbReference>
<sequence>MSSVAFRFFSPVLVAMATAGVAAAQPPSSTSAARDGAAGEARPSSALATAVVAAARDGTRAAYEGTVQAVRQTVLAAQVPGAVVDLRVKPGDAVEAGQVLVRLDAREAQQAAAASAAQVQAARAAQEAATREYERQKQLFEKRYISQAALERAEAQYKAAQAQAAAMMASAQAATTQSGYYVVKAPYAGVIAEVPVVLGDMAMPGRPLVTLYDPARMRVSVPLPQGVASRWSADTTASIEIPGLPAERVAPVAAELLPAVDPSTHTQELRLTLPAGLAVRPGSFARVWLPLGAQGDRSAAALLVPAQAVVRRAELTGVYVLSPEGRPLLRQVRLGRRIGDQVEVLSGVSAGERVVLDAQAASRVR</sequence>
<feature type="domain" description="Multidrug resistance protein MdtA-like barrel-sandwich hybrid" evidence="6">
    <location>
        <begin position="75"/>
        <end position="206"/>
    </location>
</feature>
<organism evidence="9 10">
    <name type="scientific">Caldimonas aquatica</name>
    <dbReference type="NCBI Taxonomy" id="376175"/>
    <lineage>
        <taxon>Bacteria</taxon>
        <taxon>Pseudomonadati</taxon>
        <taxon>Pseudomonadota</taxon>
        <taxon>Betaproteobacteria</taxon>
        <taxon>Burkholderiales</taxon>
        <taxon>Sphaerotilaceae</taxon>
        <taxon>Caldimonas</taxon>
    </lineage>
</organism>
<dbReference type="PANTHER" id="PTHR30469">
    <property type="entry name" value="MULTIDRUG RESISTANCE PROTEIN MDTA"/>
    <property type="match status" value="1"/>
</dbReference>
<dbReference type="Pfam" id="PF25967">
    <property type="entry name" value="RND-MFP_C"/>
    <property type="match status" value="1"/>
</dbReference>
<dbReference type="Pfam" id="PF25917">
    <property type="entry name" value="BSH_RND"/>
    <property type="match status" value="1"/>
</dbReference>
<proteinExistence type="inferred from homology"/>
<evidence type="ECO:0000256" key="5">
    <source>
        <dbReference type="SAM" id="SignalP"/>
    </source>
</evidence>
<evidence type="ECO:0000313" key="10">
    <source>
        <dbReference type="Proteomes" id="UP001163266"/>
    </source>
</evidence>
<evidence type="ECO:0000256" key="3">
    <source>
        <dbReference type="ARBA" id="ARBA00022448"/>
    </source>
</evidence>
<keyword evidence="10" id="KW-1185">Reference proteome</keyword>
<comment type="similarity">
    <text evidence="2">Belongs to the membrane fusion protein (MFP) (TC 8.A.1) family.</text>
</comment>
<evidence type="ECO:0000259" key="7">
    <source>
        <dbReference type="Pfam" id="PF25954"/>
    </source>
</evidence>
<dbReference type="Gene3D" id="1.10.287.470">
    <property type="entry name" value="Helix hairpin bin"/>
    <property type="match status" value="1"/>
</dbReference>
<evidence type="ECO:0000256" key="4">
    <source>
        <dbReference type="SAM" id="Coils"/>
    </source>
</evidence>
<evidence type="ECO:0000313" key="9">
    <source>
        <dbReference type="EMBL" id="UZD56403.1"/>
    </source>
</evidence>
<evidence type="ECO:0000256" key="2">
    <source>
        <dbReference type="ARBA" id="ARBA00009477"/>
    </source>
</evidence>
<accession>A0ABY6MWM1</accession>
<name>A0ABY6MWM1_9BURK</name>
<dbReference type="InterPro" id="IPR058792">
    <property type="entry name" value="Beta-barrel_RND_2"/>
</dbReference>
<dbReference type="InterPro" id="IPR006143">
    <property type="entry name" value="RND_pump_MFP"/>
</dbReference>
<feature type="domain" description="Multidrug resistance protein MdtA-like C-terminal permuted SH3" evidence="8">
    <location>
        <begin position="301"/>
        <end position="357"/>
    </location>
</feature>
<evidence type="ECO:0000259" key="8">
    <source>
        <dbReference type="Pfam" id="PF25967"/>
    </source>
</evidence>
<keyword evidence="4" id="KW-0175">Coiled coil</keyword>
<comment type="subcellular location">
    <subcellularLocation>
        <location evidence="1">Cell envelope</location>
    </subcellularLocation>
</comment>
<dbReference type="Gene3D" id="2.40.30.170">
    <property type="match status" value="1"/>
</dbReference>
<dbReference type="RefSeq" id="WP_264894407.1">
    <property type="nucleotide sequence ID" value="NZ_CP110257.1"/>
</dbReference>
<protein>
    <submittedName>
        <fullName evidence="9">Efflux RND transporter periplasmic adaptor subunit</fullName>
    </submittedName>
</protein>
<feature type="chain" id="PRO_5045346999" evidence="5">
    <location>
        <begin position="25"/>
        <end position="365"/>
    </location>
</feature>
<feature type="coiled-coil region" evidence="4">
    <location>
        <begin position="119"/>
        <end position="170"/>
    </location>
</feature>
<feature type="domain" description="CusB-like beta-barrel" evidence="7">
    <location>
        <begin position="220"/>
        <end position="288"/>
    </location>
</feature>
<evidence type="ECO:0000259" key="6">
    <source>
        <dbReference type="Pfam" id="PF25917"/>
    </source>
</evidence>
<reference evidence="9" key="1">
    <citation type="submission" date="2022-10" db="EMBL/GenBank/DDBJ databases">
        <title>Complete genome sequence of Schlegelella aquatica LMG 23380.</title>
        <authorList>
            <person name="Musilova J."/>
            <person name="Kourilova X."/>
            <person name="Bezdicek M."/>
            <person name="Hermankova K."/>
            <person name="Obruca S."/>
            <person name="Sedlar K."/>
        </authorList>
    </citation>
    <scope>NUCLEOTIDE SEQUENCE</scope>
    <source>
        <strain evidence="9">LMG 23380</strain>
    </source>
</reference>
<evidence type="ECO:0000256" key="1">
    <source>
        <dbReference type="ARBA" id="ARBA00004196"/>
    </source>
</evidence>
<dbReference type="Pfam" id="PF25954">
    <property type="entry name" value="Beta-barrel_RND_2"/>
    <property type="match status" value="1"/>
</dbReference>
<dbReference type="SUPFAM" id="SSF111369">
    <property type="entry name" value="HlyD-like secretion proteins"/>
    <property type="match status" value="1"/>
</dbReference>
<dbReference type="PANTHER" id="PTHR30469:SF15">
    <property type="entry name" value="HLYD FAMILY OF SECRETION PROTEINS"/>
    <property type="match status" value="1"/>
</dbReference>
<gene>
    <name evidence="9" type="ORF">OMP39_07530</name>
</gene>
<dbReference type="Gene3D" id="2.40.420.20">
    <property type="match status" value="1"/>
</dbReference>
<dbReference type="Proteomes" id="UP001163266">
    <property type="component" value="Chromosome"/>
</dbReference>
<dbReference type="Gene3D" id="2.40.50.100">
    <property type="match status" value="1"/>
</dbReference>
<keyword evidence="5" id="KW-0732">Signal</keyword>